<dbReference type="CDD" id="cd20339">
    <property type="entry name" value="BRcat_RBR_RNF216"/>
    <property type="match status" value="1"/>
</dbReference>
<organism evidence="10 11">
    <name type="scientific">Cladosporium halotolerans</name>
    <dbReference type="NCBI Taxonomy" id="1052096"/>
    <lineage>
        <taxon>Eukaryota</taxon>
        <taxon>Fungi</taxon>
        <taxon>Dikarya</taxon>
        <taxon>Ascomycota</taxon>
        <taxon>Pezizomycotina</taxon>
        <taxon>Dothideomycetes</taxon>
        <taxon>Dothideomycetidae</taxon>
        <taxon>Cladosporiales</taxon>
        <taxon>Cladosporiaceae</taxon>
        <taxon>Cladosporium</taxon>
    </lineage>
</organism>
<keyword evidence="3" id="KW-0479">Metal-binding</keyword>
<keyword evidence="4" id="KW-0677">Repeat</keyword>
<accession>A0AB34KWL9</accession>
<feature type="compositionally biased region" description="Low complexity" evidence="8">
    <location>
        <begin position="1127"/>
        <end position="1146"/>
    </location>
</feature>
<feature type="region of interest" description="Disordered" evidence="8">
    <location>
        <begin position="1127"/>
        <end position="1161"/>
    </location>
</feature>
<evidence type="ECO:0000313" key="11">
    <source>
        <dbReference type="Proteomes" id="UP000803884"/>
    </source>
</evidence>
<keyword evidence="11" id="KW-1185">Reference proteome</keyword>
<dbReference type="InterPro" id="IPR047545">
    <property type="entry name" value="BRcat_RBR_RNF216"/>
</dbReference>
<feature type="compositionally biased region" description="Acidic residues" evidence="8">
    <location>
        <begin position="14"/>
        <end position="24"/>
    </location>
</feature>
<evidence type="ECO:0000313" key="10">
    <source>
        <dbReference type="EMBL" id="KAL1588172.1"/>
    </source>
</evidence>
<dbReference type="Proteomes" id="UP000803884">
    <property type="component" value="Unassembled WGS sequence"/>
</dbReference>
<feature type="compositionally biased region" description="Basic residues" evidence="8">
    <location>
        <begin position="1266"/>
        <end position="1275"/>
    </location>
</feature>
<gene>
    <name evidence="10" type="ORF">WHR41_03411</name>
</gene>
<reference evidence="10 11" key="1">
    <citation type="journal article" date="2020" name="Microbiol. Resour. Announc.">
        <title>Draft Genome Sequence of a Cladosporium Species Isolated from the Mesophotic Ascidian Didemnum maculosum.</title>
        <authorList>
            <person name="Gioti A."/>
            <person name="Siaperas R."/>
            <person name="Nikolaivits E."/>
            <person name="Le Goff G."/>
            <person name="Ouazzani J."/>
            <person name="Kotoulas G."/>
            <person name="Topakas E."/>
        </authorList>
    </citation>
    <scope>NUCLEOTIDE SEQUENCE [LARGE SCALE GENOMIC DNA]</scope>
    <source>
        <strain evidence="10 11">TM138-S3</strain>
    </source>
</reference>
<feature type="compositionally biased region" description="Low complexity" evidence="8">
    <location>
        <begin position="1276"/>
        <end position="1285"/>
    </location>
</feature>
<dbReference type="InterPro" id="IPR047546">
    <property type="entry name" value="Rcat_RBR_RNF216"/>
</dbReference>
<keyword evidence="2" id="KW-0808">Transferase</keyword>
<feature type="compositionally biased region" description="Basic and acidic residues" evidence="8">
    <location>
        <begin position="878"/>
        <end position="888"/>
    </location>
</feature>
<feature type="compositionally biased region" description="Low complexity" evidence="8">
    <location>
        <begin position="1225"/>
        <end position="1234"/>
    </location>
</feature>
<evidence type="ECO:0000256" key="4">
    <source>
        <dbReference type="ARBA" id="ARBA00022737"/>
    </source>
</evidence>
<comment type="pathway">
    <text evidence="1">Protein modification; protein ubiquitination.</text>
</comment>
<keyword evidence="6" id="KW-0833">Ubl conjugation pathway</keyword>
<dbReference type="SUPFAM" id="SSF57850">
    <property type="entry name" value="RING/U-box"/>
    <property type="match status" value="3"/>
</dbReference>
<keyword evidence="5" id="KW-0863">Zinc-finger</keyword>
<evidence type="ECO:0000256" key="5">
    <source>
        <dbReference type="ARBA" id="ARBA00022771"/>
    </source>
</evidence>
<feature type="region of interest" description="Disordered" evidence="8">
    <location>
        <begin position="771"/>
        <end position="859"/>
    </location>
</feature>
<feature type="compositionally biased region" description="Low complexity" evidence="8">
    <location>
        <begin position="826"/>
        <end position="851"/>
    </location>
</feature>
<dbReference type="PROSITE" id="PS51873">
    <property type="entry name" value="TRIAD"/>
    <property type="match status" value="1"/>
</dbReference>
<feature type="compositionally biased region" description="Basic and acidic residues" evidence="8">
    <location>
        <begin position="1235"/>
        <end position="1248"/>
    </location>
</feature>
<dbReference type="GO" id="GO:0016740">
    <property type="term" value="F:transferase activity"/>
    <property type="evidence" value="ECO:0007669"/>
    <property type="project" value="UniProtKB-KW"/>
</dbReference>
<feature type="domain" description="RING-type" evidence="9">
    <location>
        <begin position="351"/>
        <end position="563"/>
    </location>
</feature>
<dbReference type="CDD" id="cd20353">
    <property type="entry name" value="Rcat_RBR_RNF216"/>
    <property type="match status" value="1"/>
</dbReference>
<dbReference type="GO" id="GO:0008270">
    <property type="term" value="F:zinc ion binding"/>
    <property type="evidence" value="ECO:0007669"/>
    <property type="project" value="UniProtKB-KW"/>
</dbReference>
<proteinExistence type="predicted"/>
<evidence type="ECO:0000256" key="6">
    <source>
        <dbReference type="ARBA" id="ARBA00022786"/>
    </source>
</evidence>
<evidence type="ECO:0000256" key="7">
    <source>
        <dbReference type="ARBA" id="ARBA00022833"/>
    </source>
</evidence>
<evidence type="ECO:0000256" key="3">
    <source>
        <dbReference type="ARBA" id="ARBA00022723"/>
    </source>
</evidence>
<evidence type="ECO:0000256" key="1">
    <source>
        <dbReference type="ARBA" id="ARBA00004906"/>
    </source>
</evidence>
<keyword evidence="7" id="KW-0862">Zinc</keyword>
<dbReference type="PANTHER" id="PTHR22770:SF47">
    <property type="entry name" value="E3 UBIQUITIN-PROTEIN LIGASE RNF216"/>
    <property type="match status" value="1"/>
</dbReference>
<feature type="region of interest" description="Disordered" evidence="8">
    <location>
        <begin position="1"/>
        <end position="27"/>
    </location>
</feature>
<feature type="compositionally biased region" description="Pro residues" evidence="8">
    <location>
        <begin position="1147"/>
        <end position="1159"/>
    </location>
</feature>
<protein>
    <recommendedName>
        <fullName evidence="9">RING-type domain-containing protein</fullName>
    </recommendedName>
</protein>
<dbReference type="Gene3D" id="1.20.120.1750">
    <property type="match status" value="1"/>
</dbReference>
<dbReference type="EMBL" id="JAAQHG020000008">
    <property type="protein sequence ID" value="KAL1588172.1"/>
    <property type="molecule type" value="Genomic_DNA"/>
</dbReference>
<feature type="compositionally biased region" description="Basic and acidic residues" evidence="8">
    <location>
        <begin position="1"/>
        <end position="13"/>
    </location>
</feature>
<feature type="compositionally biased region" description="Low complexity" evidence="8">
    <location>
        <begin position="776"/>
        <end position="785"/>
    </location>
</feature>
<feature type="compositionally biased region" description="Basic and acidic residues" evidence="8">
    <location>
        <begin position="898"/>
        <end position="908"/>
    </location>
</feature>
<dbReference type="Pfam" id="PF26200">
    <property type="entry name" value="Rcat_RNF216"/>
    <property type="match status" value="1"/>
</dbReference>
<dbReference type="InterPro" id="IPR044066">
    <property type="entry name" value="TRIAD_supradom"/>
</dbReference>
<comment type="caution">
    <text evidence="10">The sequence shown here is derived from an EMBL/GenBank/DDBJ whole genome shotgun (WGS) entry which is preliminary data.</text>
</comment>
<dbReference type="GeneID" id="96004855"/>
<feature type="compositionally biased region" description="Low complexity" evidence="8">
    <location>
        <begin position="909"/>
        <end position="918"/>
    </location>
</feature>
<evidence type="ECO:0000259" key="9">
    <source>
        <dbReference type="PROSITE" id="PS51873"/>
    </source>
</evidence>
<dbReference type="InterPro" id="IPR051628">
    <property type="entry name" value="LUBAC_E3_Ligases"/>
</dbReference>
<dbReference type="RefSeq" id="XP_069231277.1">
    <property type="nucleotide sequence ID" value="XM_069372017.1"/>
</dbReference>
<sequence length="1285" mass="139691">MAAERQQHPHIIDPVDDSDDDSYEPPDAFAYQVGNDLEDEVDRAAANPPAAAAAAEVAAAGPGVALPGLAAPLAAAVAFGAQPEDEIHNFPGANDDNFLDNRFFNRAVLGACNEPQQRAGAHQEPAGDVLMPDRDSQDAAFADGNCYLILDHVLARLYEIFPDAWPNYLVFLYFLLTYENPGISAACCEDQIVEKMLSNKDYPRRSKDLPALGLKRSNIVDEELEWWKSDDRVALPALARGTIKSMLKADFPQIGGADIKRIAQEEQRFFQAYVRLAQLNDTDPHVSRHGRPPINDASAEFIAINSGWAQLPYELTAARKQVAIDRAIRAEKERIDQLEADNLQRAIADGRTANCQVCFDHMPMNRQAHCNGDEAHFTCWDCMELYVKVQVGDARCPILCPAGCGAGFDPAQMNLLPNKELLEKLGALQREKDIREAQLEGLAECPFCEYKVILPPIEEDFEFQCANPACGRVSCRHCKAISHTPLSCEQHAKDNAIETRHKIEEAMTAALIRTCNRCKKPFIKEYGCNKMVCPSCGNKQCYVCSENVEEYNHFGGHPDNVPRPGNEARCPLFDNLEERHEREIRDAQEAARAEILAANPNVDPDHLDIRMSDAVNDATAERIRQAGPQGLGVDPMDEEEFLGGFEPPVPQPGNEGFQPPEADIRQFEVENDAAGGNPVRHRRRDGPPIEAVRYLYDLLAGIAEDRPVQPAQVQELLRLARVGEDPQDDDQHPPGAGRAVVAEADAAPAEQAGNDPRPRIALAQRFRDIDHPGEANNLNRNQNDNPLYRPEAVGRPALNADPARDGHAPPPVPAFGGNFPLNLPVDNNNNAPDPRGAANANGNRNAPAQPADNNAHVPGMLGYGNGNIAPALPAANDPRLRRAGRDNDAPALPAANDPRLRRAGRDNDAPALPALADNNNNAPWMHGLGYGDDAPAPPALADNNNNAPWMHGLGYSNIAPAPPALADNNNNAPWMHGLGYGNIAPAPPALADNNNNAPWMHGLGYGNIAPAQPALADNNNNAPWMHGLGYGNIAPAQPAGAGDNAPWMRGLGYGNIAPAPPAPADDNVPGMLGIGDGNIAPAPPANPQDNAIPNFHITPELVQALARLPGVHVPQGLLLQAQATQAQAPQDQVPQPQLPLPQYQPAYFPPPQFPQPQFPQPQANDYALARYQQELYDAENQWRAHGQGNGVAGQNHLLAAPAPRGQRGQRRARGQGNGMARRNRNQAAPAAQGQDDQRRTYGQDDQRRTYGQGGQRRPNRWENAPRGRRGGRRGNRGQNANRNEQ</sequence>
<evidence type="ECO:0000256" key="2">
    <source>
        <dbReference type="ARBA" id="ARBA00022679"/>
    </source>
</evidence>
<name>A0AB34KWL9_9PEZI</name>
<evidence type="ECO:0000256" key="8">
    <source>
        <dbReference type="SAM" id="MobiDB-lite"/>
    </source>
</evidence>
<feature type="region of interest" description="Disordered" evidence="8">
    <location>
        <begin position="872"/>
        <end position="918"/>
    </location>
</feature>
<dbReference type="PANTHER" id="PTHR22770">
    <property type="entry name" value="UBIQUITIN CONJUGATING ENZYME 7 INTERACTING PROTEIN-RELATED"/>
    <property type="match status" value="1"/>
</dbReference>
<feature type="region of interest" description="Disordered" evidence="8">
    <location>
        <begin position="1200"/>
        <end position="1285"/>
    </location>
</feature>